<evidence type="ECO:0000256" key="1">
    <source>
        <dbReference type="SAM" id="MobiDB-lite"/>
    </source>
</evidence>
<dbReference type="EMBL" id="JACXVP010000001">
    <property type="protein sequence ID" value="KAG5631967.1"/>
    <property type="molecule type" value="Genomic_DNA"/>
</dbReference>
<feature type="region of interest" description="Disordered" evidence="1">
    <location>
        <begin position="1"/>
        <end position="27"/>
    </location>
</feature>
<dbReference type="Proteomes" id="UP000824120">
    <property type="component" value="Chromosome 1"/>
</dbReference>
<name>A0A9J6B6B4_SOLCO</name>
<proteinExistence type="predicted"/>
<sequence>MESGLKSTRGLSEWINDSNSPCRSRRKLKGEGPFNHFKVSSYGMNLKLCTSFSFCLSVFASTLRSNGVMSEYPGIDNNCGSRSSSSDNMGIDSTHITFTECEREEVVGSRTTIHTPET</sequence>
<keyword evidence="3" id="KW-1185">Reference proteome</keyword>
<feature type="compositionally biased region" description="Polar residues" evidence="1">
    <location>
        <begin position="1"/>
        <end position="22"/>
    </location>
</feature>
<protein>
    <submittedName>
        <fullName evidence="2">Uncharacterized protein</fullName>
    </submittedName>
</protein>
<evidence type="ECO:0000313" key="2">
    <source>
        <dbReference type="EMBL" id="KAG5631967.1"/>
    </source>
</evidence>
<accession>A0A9J6B6B4</accession>
<reference evidence="2 3" key="1">
    <citation type="submission" date="2020-09" db="EMBL/GenBank/DDBJ databases">
        <title>De no assembly of potato wild relative species, Solanum commersonii.</title>
        <authorList>
            <person name="Cho K."/>
        </authorList>
    </citation>
    <scope>NUCLEOTIDE SEQUENCE [LARGE SCALE GENOMIC DNA]</scope>
    <source>
        <strain evidence="2">LZ3.2</strain>
        <tissue evidence="2">Leaf</tissue>
    </source>
</reference>
<organism evidence="2 3">
    <name type="scientific">Solanum commersonii</name>
    <name type="common">Commerson's wild potato</name>
    <name type="synonym">Commerson's nightshade</name>
    <dbReference type="NCBI Taxonomy" id="4109"/>
    <lineage>
        <taxon>Eukaryota</taxon>
        <taxon>Viridiplantae</taxon>
        <taxon>Streptophyta</taxon>
        <taxon>Embryophyta</taxon>
        <taxon>Tracheophyta</taxon>
        <taxon>Spermatophyta</taxon>
        <taxon>Magnoliopsida</taxon>
        <taxon>eudicotyledons</taxon>
        <taxon>Gunneridae</taxon>
        <taxon>Pentapetalae</taxon>
        <taxon>asterids</taxon>
        <taxon>lamiids</taxon>
        <taxon>Solanales</taxon>
        <taxon>Solanaceae</taxon>
        <taxon>Solanoideae</taxon>
        <taxon>Solaneae</taxon>
        <taxon>Solanum</taxon>
    </lineage>
</organism>
<gene>
    <name evidence="2" type="ORF">H5410_003684</name>
</gene>
<dbReference type="AlphaFoldDB" id="A0A9J6B6B4"/>
<evidence type="ECO:0000313" key="3">
    <source>
        <dbReference type="Proteomes" id="UP000824120"/>
    </source>
</evidence>
<comment type="caution">
    <text evidence="2">The sequence shown here is derived from an EMBL/GenBank/DDBJ whole genome shotgun (WGS) entry which is preliminary data.</text>
</comment>